<keyword evidence="3" id="KW-0328">Glycosyltransferase</keyword>
<feature type="transmembrane region" description="Helical" evidence="8">
    <location>
        <begin position="174"/>
        <end position="203"/>
    </location>
</feature>
<dbReference type="Proteomes" id="UP000185783">
    <property type="component" value="Unassembled WGS sequence"/>
</dbReference>
<evidence type="ECO:0000256" key="8">
    <source>
        <dbReference type="SAM" id="Phobius"/>
    </source>
</evidence>
<keyword evidence="2" id="KW-1003">Cell membrane</keyword>
<dbReference type="PANTHER" id="PTHR33908">
    <property type="entry name" value="MANNOSYLTRANSFERASE YKCB-RELATED"/>
    <property type="match status" value="1"/>
</dbReference>
<evidence type="ECO:0000256" key="6">
    <source>
        <dbReference type="ARBA" id="ARBA00022989"/>
    </source>
</evidence>
<evidence type="ECO:0000256" key="2">
    <source>
        <dbReference type="ARBA" id="ARBA00022475"/>
    </source>
</evidence>
<feature type="transmembrane region" description="Helical" evidence="8">
    <location>
        <begin position="304"/>
        <end position="326"/>
    </location>
</feature>
<dbReference type="STRING" id="197461.A3843_09820"/>
<organism evidence="10 11">
    <name type="scientific">Pseudovibrio exalbescens</name>
    <dbReference type="NCBI Taxonomy" id="197461"/>
    <lineage>
        <taxon>Bacteria</taxon>
        <taxon>Pseudomonadati</taxon>
        <taxon>Pseudomonadota</taxon>
        <taxon>Alphaproteobacteria</taxon>
        <taxon>Hyphomicrobiales</taxon>
        <taxon>Stappiaceae</taxon>
        <taxon>Pseudovibrio</taxon>
    </lineage>
</organism>
<comment type="subcellular location">
    <subcellularLocation>
        <location evidence="1">Cell membrane</location>
        <topology evidence="1">Multi-pass membrane protein</topology>
    </subcellularLocation>
</comment>
<name>A0A1U7JIT5_9HYPH</name>
<keyword evidence="7 8" id="KW-0472">Membrane</keyword>
<dbReference type="InterPro" id="IPR050297">
    <property type="entry name" value="LipidA_mod_glycosyltrf_83"/>
</dbReference>
<feature type="domain" description="Glycosyltransferase RgtA/B/C/D-like" evidence="9">
    <location>
        <begin position="73"/>
        <end position="232"/>
    </location>
</feature>
<dbReference type="RefSeq" id="WP_051268811.1">
    <property type="nucleotide sequence ID" value="NZ_LVVZ01000014.1"/>
</dbReference>
<keyword evidence="5 8" id="KW-0812">Transmembrane</keyword>
<feature type="transmembrane region" description="Helical" evidence="8">
    <location>
        <begin position="215"/>
        <end position="235"/>
    </location>
</feature>
<feature type="transmembrane region" description="Helical" evidence="8">
    <location>
        <begin position="76"/>
        <end position="97"/>
    </location>
</feature>
<evidence type="ECO:0000256" key="3">
    <source>
        <dbReference type="ARBA" id="ARBA00022676"/>
    </source>
</evidence>
<protein>
    <recommendedName>
        <fullName evidence="9">Glycosyltransferase RgtA/B/C/D-like domain-containing protein</fullName>
    </recommendedName>
</protein>
<evidence type="ECO:0000256" key="5">
    <source>
        <dbReference type="ARBA" id="ARBA00022692"/>
    </source>
</evidence>
<feature type="transmembrane region" description="Helical" evidence="8">
    <location>
        <begin position="264"/>
        <end position="284"/>
    </location>
</feature>
<keyword evidence="6 8" id="KW-1133">Transmembrane helix</keyword>
<evidence type="ECO:0000313" key="10">
    <source>
        <dbReference type="EMBL" id="OKL44656.1"/>
    </source>
</evidence>
<keyword evidence="4" id="KW-0808">Transferase</keyword>
<comment type="caution">
    <text evidence="10">The sequence shown here is derived from an EMBL/GenBank/DDBJ whole genome shotgun (WGS) entry which is preliminary data.</text>
</comment>
<dbReference type="Pfam" id="PF13231">
    <property type="entry name" value="PMT_2"/>
    <property type="match status" value="1"/>
</dbReference>
<evidence type="ECO:0000313" key="11">
    <source>
        <dbReference type="Proteomes" id="UP000185783"/>
    </source>
</evidence>
<feature type="transmembrane region" description="Helical" evidence="8">
    <location>
        <begin position="143"/>
        <end position="162"/>
    </location>
</feature>
<dbReference type="GO" id="GO:0009103">
    <property type="term" value="P:lipopolysaccharide biosynthetic process"/>
    <property type="evidence" value="ECO:0007669"/>
    <property type="project" value="UniProtKB-ARBA"/>
</dbReference>
<dbReference type="AlphaFoldDB" id="A0A1U7JIT5"/>
<feature type="transmembrane region" description="Helical" evidence="8">
    <location>
        <begin position="332"/>
        <end position="350"/>
    </location>
</feature>
<gene>
    <name evidence="10" type="ORF">A3843_09820</name>
</gene>
<feature type="transmembrane region" description="Helical" evidence="8">
    <location>
        <begin position="29"/>
        <end position="47"/>
    </location>
</feature>
<sequence>MVRPQHPQTRQVTSFQTKAASASDWVVRWFPLILGGYFLLHVGLRLLSASNLGLDEAEQIIAAQSLEWGYGPQPPLYSWLVIAMFSVFGKSLFALSLLKNSLLFLGYLGVWLAAKRIGGRVFAAVATASVFFLPQISWEAQRALSHSVLLFAAASWTVYIALLCFERPAWGRAVALGAVVAAGVLAKFNYFFLLAAICAAGALYPEGRRFLLSRYAVGAAAVAAGILVFPALWMVEHADLLFSRVHKFGIHRGEAPWYAGPYSLGRAAISFIAVLLAVYLPVFFLKKPTERDAKGALDRRKLRFLTAVLVLALVLVFVAMLVSGTTVVKDRWLQPTLFITPVLVVGAAWSRLSMARSAGVFALAGVCCLAIVIALPINMNRESSKGPSAHRIPSAAIAERVREQGIATVLGEPKEFIGAVGYHLDTETIASPEYAALQVPFDKPVLLIWRYPPSEEVPQKLKDLYERLYEQPLLRTTGTSVHLPYKGYSDTYFSYYELVVPAGGESSNR</sequence>
<accession>A0A1U7JIT5</accession>
<keyword evidence="11" id="KW-1185">Reference proteome</keyword>
<dbReference type="GO" id="GO:0005886">
    <property type="term" value="C:plasma membrane"/>
    <property type="evidence" value="ECO:0007669"/>
    <property type="project" value="UniProtKB-SubCell"/>
</dbReference>
<dbReference type="InterPro" id="IPR038731">
    <property type="entry name" value="RgtA/B/C-like"/>
</dbReference>
<dbReference type="GO" id="GO:0016763">
    <property type="term" value="F:pentosyltransferase activity"/>
    <property type="evidence" value="ECO:0007669"/>
    <property type="project" value="TreeGrafter"/>
</dbReference>
<dbReference type="PANTHER" id="PTHR33908:SF11">
    <property type="entry name" value="MEMBRANE PROTEIN"/>
    <property type="match status" value="1"/>
</dbReference>
<feature type="transmembrane region" description="Helical" evidence="8">
    <location>
        <begin position="357"/>
        <end position="377"/>
    </location>
</feature>
<reference evidence="10 11" key="1">
    <citation type="submission" date="2016-03" db="EMBL/GenBank/DDBJ databases">
        <title>Genome sequence of Nesiotobacter sp. nov., a moderately halophilic alphaproteobacterium isolated from the Yellow Sea, China.</title>
        <authorList>
            <person name="Zhang G."/>
            <person name="Zhang R."/>
        </authorList>
    </citation>
    <scope>NUCLEOTIDE SEQUENCE [LARGE SCALE GENOMIC DNA]</scope>
    <source>
        <strain evidence="10 11">WB1-6</strain>
    </source>
</reference>
<evidence type="ECO:0000256" key="1">
    <source>
        <dbReference type="ARBA" id="ARBA00004651"/>
    </source>
</evidence>
<evidence type="ECO:0000256" key="7">
    <source>
        <dbReference type="ARBA" id="ARBA00023136"/>
    </source>
</evidence>
<evidence type="ECO:0000259" key="9">
    <source>
        <dbReference type="Pfam" id="PF13231"/>
    </source>
</evidence>
<proteinExistence type="predicted"/>
<dbReference type="EMBL" id="LVVZ01000014">
    <property type="protein sequence ID" value="OKL44656.1"/>
    <property type="molecule type" value="Genomic_DNA"/>
</dbReference>
<evidence type="ECO:0000256" key="4">
    <source>
        <dbReference type="ARBA" id="ARBA00022679"/>
    </source>
</evidence>